<organism evidence="2 3">
    <name type="scientific">Diploptera punctata</name>
    <name type="common">Pacific beetle cockroach</name>
    <dbReference type="NCBI Taxonomy" id="6984"/>
    <lineage>
        <taxon>Eukaryota</taxon>
        <taxon>Metazoa</taxon>
        <taxon>Ecdysozoa</taxon>
        <taxon>Arthropoda</taxon>
        <taxon>Hexapoda</taxon>
        <taxon>Insecta</taxon>
        <taxon>Pterygota</taxon>
        <taxon>Neoptera</taxon>
        <taxon>Polyneoptera</taxon>
        <taxon>Dictyoptera</taxon>
        <taxon>Blattodea</taxon>
        <taxon>Blaberoidea</taxon>
        <taxon>Blaberidae</taxon>
        <taxon>Diplopterinae</taxon>
        <taxon>Diploptera</taxon>
    </lineage>
</organism>
<accession>A0AAD7ZTK5</accession>
<evidence type="ECO:0000256" key="1">
    <source>
        <dbReference type="SAM" id="Phobius"/>
    </source>
</evidence>
<sequence length="113" mass="12201">LTQVNEISVLKIKKFASPDMKKVIVATGGTPQQQNPIFAAASMDSSIAITTLIIMGIIILLLIQVGATLATMRMCKDDKFCSFSSVLILCIPFIVIITGTIFLLRKSPSMPLT</sequence>
<reference evidence="2" key="2">
    <citation type="submission" date="2023-05" db="EMBL/GenBank/DDBJ databases">
        <authorList>
            <person name="Fouks B."/>
        </authorList>
    </citation>
    <scope>NUCLEOTIDE SEQUENCE</scope>
    <source>
        <strain evidence="2">Stay&amp;Tobe</strain>
        <tissue evidence="2">Testes</tissue>
    </source>
</reference>
<name>A0AAD7ZTK5_DIPPU</name>
<keyword evidence="1" id="KW-0472">Membrane</keyword>
<protein>
    <submittedName>
        <fullName evidence="2">Uncharacterized protein</fullName>
    </submittedName>
</protein>
<keyword evidence="1" id="KW-0812">Transmembrane</keyword>
<keyword evidence="3" id="KW-1185">Reference proteome</keyword>
<evidence type="ECO:0000313" key="3">
    <source>
        <dbReference type="Proteomes" id="UP001233999"/>
    </source>
</evidence>
<comment type="caution">
    <text evidence="2">The sequence shown here is derived from an EMBL/GenBank/DDBJ whole genome shotgun (WGS) entry which is preliminary data.</text>
</comment>
<dbReference type="AlphaFoldDB" id="A0AAD7ZTK5"/>
<feature type="non-terminal residue" evidence="2">
    <location>
        <position position="1"/>
    </location>
</feature>
<feature type="transmembrane region" description="Helical" evidence="1">
    <location>
        <begin position="83"/>
        <end position="104"/>
    </location>
</feature>
<reference evidence="2" key="1">
    <citation type="journal article" date="2023" name="IScience">
        <title>Live-bearing cockroach genome reveals convergent evolutionary mechanisms linked to viviparity in insects and beyond.</title>
        <authorList>
            <person name="Fouks B."/>
            <person name="Harrison M.C."/>
            <person name="Mikhailova A.A."/>
            <person name="Marchal E."/>
            <person name="English S."/>
            <person name="Carruthers M."/>
            <person name="Jennings E.C."/>
            <person name="Chiamaka E.L."/>
            <person name="Frigard R.A."/>
            <person name="Pippel M."/>
            <person name="Attardo G.M."/>
            <person name="Benoit J.B."/>
            <person name="Bornberg-Bauer E."/>
            <person name="Tobe S.S."/>
        </authorList>
    </citation>
    <scope>NUCLEOTIDE SEQUENCE</scope>
    <source>
        <strain evidence="2">Stay&amp;Tobe</strain>
    </source>
</reference>
<evidence type="ECO:0000313" key="2">
    <source>
        <dbReference type="EMBL" id="KAJ9586624.1"/>
    </source>
</evidence>
<dbReference type="Proteomes" id="UP001233999">
    <property type="component" value="Unassembled WGS sequence"/>
</dbReference>
<dbReference type="EMBL" id="JASPKZ010006856">
    <property type="protein sequence ID" value="KAJ9586624.1"/>
    <property type="molecule type" value="Genomic_DNA"/>
</dbReference>
<proteinExistence type="predicted"/>
<keyword evidence="1" id="KW-1133">Transmembrane helix</keyword>
<feature type="transmembrane region" description="Helical" evidence="1">
    <location>
        <begin position="47"/>
        <end position="71"/>
    </location>
</feature>
<gene>
    <name evidence="2" type="ORF">L9F63_019774</name>
</gene>